<accession>A1BGP9</accession>
<dbReference type="Proteomes" id="UP000008701">
    <property type="component" value="Chromosome"/>
</dbReference>
<dbReference type="OrthoDB" id="1447373at2"/>
<sequence precursor="true">MSRSKLILACKKNLLVTWLAGAGLLAAVLIGQTMSGLYVDHAGDAWGWFLPNVMPTLSLMIGAVVKDFSGGSDEKKTVDPFIYQLSLGLSVAYFVVMASSIMLHPSFCSDCDSTLVFLQQSNLWLGPMQGLVTGALGFFFVKAEQVGKVSTEKK</sequence>
<gene>
    <name evidence="2" type="ordered locus">Cpha266_1554</name>
</gene>
<evidence type="ECO:0000256" key="1">
    <source>
        <dbReference type="SAM" id="Phobius"/>
    </source>
</evidence>
<feature type="transmembrane region" description="Helical" evidence="1">
    <location>
        <begin position="123"/>
        <end position="141"/>
    </location>
</feature>
<name>A1BGP9_CHLPD</name>
<dbReference type="AlphaFoldDB" id="A1BGP9"/>
<dbReference type="RefSeq" id="WP_011745388.1">
    <property type="nucleotide sequence ID" value="NC_008639.1"/>
</dbReference>
<dbReference type="HOGENOM" id="CLU_1811979_0_0_10"/>
<reference evidence="2 3" key="1">
    <citation type="submission" date="2006-12" db="EMBL/GenBank/DDBJ databases">
        <title>Complete sequence of Chlorobium phaeobacteroides DSM 266.</title>
        <authorList>
            <consortium name="US DOE Joint Genome Institute"/>
            <person name="Copeland A."/>
            <person name="Lucas S."/>
            <person name="Lapidus A."/>
            <person name="Barry K."/>
            <person name="Detter J.C."/>
            <person name="Glavina del Rio T."/>
            <person name="Hammon N."/>
            <person name="Israni S."/>
            <person name="Pitluck S."/>
            <person name="Goltsman E."/>
            <person name="Schmutz J."/>
            <person name="Larimer F."/>
            <person name="Land M."/>
            <person name="Hauser L."/>
            <person name="Mikhailova N."/>
            <person name="Li T."/>
            <person name="Overmann J."/>
            <person name="Bryant D.A."/>
            <person name="Richardson P."/>
        </authorList>
    </citation>
    <scope>NUCLEOTIDE SEQUENCE [LARGE SCALE GENOMIC DNA]</scope>
    <source>
        <strain evidence="2 3">DSM 266</strain>
    </source>
</reference>
<dbReference type="KEGG" id="cph:Cpha266_1554"/>
<keyword evidence="1" id="KW-1133">Transmembrane helix</keyword>
<protein>
    <submittedName>
        <fullName evidence="2">Uncharacterized protein</fullName>
    </submittedName>
</protein>
<organism evidence="2 3">
    <name type="scientific">Chlorobium phaeobacteroides (strain DSM 266 / SMG 266 / 2430)</name>
    <dbReference type="NCBI Taxonomy" id="290317"/>
    <lineage>
        <taxon>Bacteria</taxon>
        <taxon>Pseudomonadati</taxon>
        <taxon>Chlorobiota</taxon>
        <taxon>Chlorobiia</taxon>
        <taxon>Chlorobiales</taxon>
        <taxon>Chlorobiaceae</taxon>
        <taxon>Chlorobium/Pelodictyon group</taxon>
        <taxon>Chlorobium</taxon>
    </lineage>
</organism>
<keyword evidence="1" id="KW-0812">Transmembrane</keyword>
<feature type="transmembrane region" description="Helical" evidence="1">
    <location>
        <begin position="45"/>
        <end position="69"/>
    </location>
</feature>
<feature type="transmembrane region" description="Helical" evidence="1">
    <location>
        <begin position="81"/>
        <end position="103"/>
    </location>
</feature>
<evidence type="ECO:0000313" key="2">
    <source>
        <dbReference type="EMBL" id="ABL65576.1"/>
    </source>
</evidence>
<dbReference type="STRING" id="290317.Cpha266_1554"/>
<keyword evidence="1" id="KW-0472">Membrane</keyword>
<dbReference type="EMBL" id="CP000492">
    <property type="protein sequence ID" value="ABL65576.1"/>
    <property type="molecule type" value="Genomic_DNA"/>
</dbReference>
<evidence type="ECO:0000313" key="3">
    <source>
        <dbReference type="Proteomes" id="UP000008701"/>
    </source>
</evidence>
<keyword evidence="3" id="KW-1185">Reference proteome</keyword>
<proteinExistence type="predicted"/>